<dbReference type="InterPro" id="IPR058664">
    <property type="entry name" value="ARB_00930-like_C"/>
</dbReference>
<evidence type="ECO:0000256" key="1">
    <source>
        <dbReference type="ARBA" id="ARBA00038473"/>
    </source>
</evidence>
<dbReference type="InterPro" id="IPR051478">
    <property type="entry name" value="Beta-lactamase-like_AB/R"/>
</dbReference>
<dbReference type="Pfam" id="PF26335">
    <property type="entry name" value="ARB_00930_C"/>
    <property type="match status" value="1"/>
</dbReference>
<dbReference type="PANTHER" id="PTHR22935:SF95">
    <property type="entry name" value="BETA-LACTAMASE-LIKE 1-RELATED"/>
    <property type="match status" value="1"/>
</dbReference>
<evidence type="ECO:0000259" key="3">
    <source>
        <dbReference type="Pfam" id="PF26335"/>
    </source>
</evidence>
<gene>
    <name evidence="4" type="ORF">EMCG_00721</name>
</gene>
<feature type="domain" description="Beta-lactamase-like ARB-00930-like C-terminal" evidence="3">
    <location>
        <begin position="422"/>
        <end position="604"/>
    </location>
</feature>
<comment type="similarity">
    <text evidence="1">Belongs to the beta-lactamase family.</text>
</comment>
<reference evidence="5" key="1">
    <citation type="journal article" date="2015" name="PLoS Genet.">
        <title>The dynamic genome and transcriptome of the human fungal pathogen Blastomyces and close relative Emmonsia.</title>
        <authorList>
            <person name="Munoz J.F."/>
            <person name="Gauthier G.M."/>
            <person name="Desjardins C.A."/>
            <person name="Gallo J.E."/>
            <person name="Holder J."/>
            <person name="Sullivan T.D."/>
            <person name="Marty A.J."/>
            <person name="Carmen J.C."/>
            <person name="Chen Z."/>
            <person name="Ding L."/>
            <person name="Gujja S."/>
            <person name="Magrini V."/>
            <person name="Misas E."/>
            <person name="Mitreva M."/>
            <person name="Priest M."/>
            <person name="Saif S."/>
            <person name="Whiston E.A."/>
            <person name="Young S."/>
            <person name="Zeng Q."/>
            <person name="Goldman W.E."/>
            <person name="Mardis E.R."/>
            <person name="Taylor J.W."/>
            <person name="McEwen J.G."/>
            <person name="Clay O.K."/>
            <person name="Klein B.S."/>
            <person name="Cuomo C.A."/>
        </authorList>
    </citation>
    <scope>NUCLEOTIDE SEQUENCE [LARGE SCALE GENOMIC DNA]</scope>
    <source>
        <strain evidence="5">UAMH 3008</strain>
    </source>
</reference>
<dbReference type="Pfam" id="PF00144">
    <property type="entry name" value="Beta-lactamase"/>
    <property type="match status" value="1"/>
</dbReference>
<evidence type="ECO:0000259" key="2">
    <source>
        <dbReference type="Pfam" id="PF00144"/>
    </source>
</evidence>
<feature type="domain" description="Beta-lactamase-related" evidence="2">
    <location>
        <begin position="99"/>
        <end position="401"/>
    </location>
</feature>
<comment type="caution">
    <text evidence="4">The sequence shown here is derived from an EMBL/GenBank/DDBJ whole genome shotgun (WGS) entry which is preliminary data.</text>
</comment>
<dbReference type="SUPFAM" id="SSF56601">
    <property type="entry name" value="beta-lactamase/transpeptidase-like"/>
    <property type="match status" value="1"/>
</dbReference>
<dbReference type="InterPro" id="IPR001466">
    <property type="entry name" value="Beta-lactam-related"/>
</dbReference>
<dbReference type="PANTHER" id="PTHR22935">
    <property type="entry name" value="PENICILLIN-BINDING PROTEIN"/>
    <property type="match status" value="1"/>
</dbReference>
<dbReference type="VEuPathDB" id="FungiDB:EMCG_00721"/>
<evidence type="ECO:0000313" key="5">
    <source>
        <dbReference type="Proteomes" id="UP000034164"/>
    </source>
</evidence>
<dbReference type="Proteomes" id="UP000034164">
    <property type="component" value="Unassembled WGS sequence"/>
</dbReference>
<dbReference type="EMBL" id="LCZI01001536">
    <property type="protein sequence ID" value="KKZ60435.1"/>
    <property type="molecule type" value="Genomic_DNA"/>
</dbReference>
<dbReference type="AlphaFoldDB" id="A0A0G2HRX3"/>
<organism evidence="4 5">
    <name type="scientific">[Emmonsia] crescens</name>
    <dbReference type="NCBI Taxonomy" id="73230"/>
    <lineage>
        <taxon>Eukaryota</taxon>
        <taxon>Fungi</taxon>
        <taxon>Dikarya</taxon>
        <taxon>Ascomycota</taxon>
        <taxon>Pezizomycotina</taxon>
        <taxon>Eurotiomycetes</taxon>
        <taxon>Eurotiomycetidae</taxon>
        <taxon>Onygenales</taxon>
        <taxon>Ajellomycetaceae</taxon>
        <taxon>Emergomyces</taxon>
    </lineage>
</organism>
<accession>A0A0G2HRX3</accession>
<dbReference type="Gene3D" id="3.40.710.10">
    <property type="entry name" value="DD-peptidase/beta-lactamase superfamily"/>
    <property type="match status" value="1"/>
</dbReference>
<dbReference type="OrthoDB" id="6220758at2759"/>
<evidence type="ECO:0000313" key="4">
    <source>
        <dbReference type="EMBL" id="KKZ60435.1"/>
    </source>
</evidence>
<sequence>MAQHATLTVSPIPIRSYSGCPVDGPLLPRPTNLSKSKHIKTAIEKLKTALDSAIDEDKKAGWDVKNVSFSLAFISPNDDKYGIDGAGPLWEYHHLAEGNVKGTNTLDGDSQYLIGSVTKVFSNLILLKSGINLEDTITEYLPELKSENSPIRWGNITLASLGEHLSGIPPNCNGFEFYFLAPLYEKLGFPHLDKDDYDDCGVAGLNRACTKEQLLAGMLDISPVTVPFARPTYSQLSYTLFILAVSEATGKTYDQLLDEMIIQPMGMKNTGASPGNDEKAVIPPGDEHSWGSDYGINTPGGGLYSSTNDLTLLVNSILEKTILADPDHVRKWLKPKSMSSSRFMLIGDPWEIQRTTTLTPDHPHTIDIYAKGGGSNGYVSQLSIVDQYGVGFVVLTAGPPGSVSILNDALIGSLMPAIEQEARDQAQKYIGSFTSTAGTSSKPAKKQFDVPITLALRMDDKPGLKLETLARNGSSITDAIIRIFSQVLPMMGNLNPDFRLYSSEYAVPVSADDEDVYSNLAPADGESEKKLIREHWRINIDMVPQDNKRMSDLPAQGALEDICLSWQLTDWVTYGGQGIDKVVFLLEEASRDVVGVEIPFLRSERLAKDE</sequence>
<dbReference type="InterPro" id="IPR012338">
    <property type="entry name" value="Beta-lactam/transpept-like"/>
</dbReference>
<name>A0A0G2HRX3_9EURO</name>
<protein>
    <submittedName>
        <fullName evidence="4">Uncharacterized protein</fullName>
    </submittedName>
</protein>
<proteinExistence type="inferred from homology"/>